<evidence type="ECO:0000313" key="2">
    <source>
        <dbReference type="EMBL" id="KIM40882.1"/>
    </source>
</evidence>
<sequence>MSSLVAWSSTARSLNHSTGRSSPDPRMNYGNLIDNPRTASCDTDEAHERVR</sequence>
<reference evidence="2 3" key="1">
    <citation type="submission" date="2014-04" db="EMBL/GenBank/DDBJ databases">
        <authorList>
            <consortium name="DOE Joint Genome Institute"/>
            <person name="Kuo A."/>
            <person name="Gay G."/>
            <person name="Dore J."/>
            <person name="Kohler A."/>
            <person name="Nagy L.G."/>
            <person name="Floudas D."/>
            <person name="Copeland A."/>
            <person name="Barry K.W."/>
            <person name="Cichocki N."/>
            <person name="Veneault-Fourrey C."/>
            <person name="LaButti K."/>
            <person name="Lindquist E.A."/>
            <person name="Lipzen A."/>
            <person name="Lundell T."/>
            <person name="Morin E."/>
            <person name="Murat C."/>
            <person name="Sun H."/>
            <person name="Tunlid A."/>
            <person name="Henrissat B."/>
            <person name="Grigoriev I.V."/>
            <person name="Hibbett D.S."/>
            <person name="Martin F."/>
            <person name="Nordberg H.P."/>
            <person name="Cantor M.N."/>
            <person name="Hua S.X."/>
        </authorList>
    </citation>
    <scope>NUCLEOTIDE SEQUENCE [LARGE SCALE GENOMIC DNA]</scope>
    <source>
        <strain evidence="3">h7</strain>
    </source>
</reference>
<reference evidence="3" key="2">
    <citation type="submission" date="2015-01" db="EMBL/GenBank/DDBJ databases">
        <title>Evolutionary Origins and Diversification of the Mycorrhizal Mutualists.</title>
        <authorList>
            <consortium name="DOE Joint Genome Institute"/>
            <consortium name="Mycorrhizal Genomics Consortium"/>
            <person name="Kohler A."/>
            <person name="Kuo A."/>
            <person name="Nagy L.G."/>
            <person name="Floudas D."/>
            <person name="Copeland A."/>
            <person name="Barry K.W."/>
            <person name="Cichocki N."/>
            <person name="Veneault-Fourrey C."/>
            <person name="LaButti K."/>
            <person name="Lindquist E.A."/>
            <person name="Lipzen A."/>
            <person name="Lundell T."/>
            <person name="Morin E."/>
            <person name="Murat C."/>
            <person name="Riley R."/>
            <person name="Ohm R."/>
            <person name="Sun H."/>
            <person name="Tunlid A."/>
            <person name="Henrissat B."/>
            <person name="Grigoriev I.V."/>
            <person name="Hibbett D.S."/>
            <person name="Martin F."/>
        </authorList>
    </citation>
    <scope>NUCLEOTIDE SEQUENCE [LARGE SCALE GENOMIC DNA]</scope>
    <source>
        <strain evidence="3">h7</strain>
    </source>
</reference>
<name>A0A0C2YII5_HEBCY</name>
<feature type="compositionally biased region" description="Polar residues" evidence="1">
    <location>
        <begin position="1"/>
        <end position="21"/>
    </location>
</feature>
<protein>
    <submittedName>
        <fullName evidence="2">Uncharacterized protein</fullName>
    </submittedName>
</protein>
<dbReference type="AlphaFoldDB" id="A0A0C2YII5"/>
<feature type="region of interest" description="Disordered" evidence="1">
    <location>
        <begin position="1"/>
        <end position="51"/>
    </location>
</feature>
<dbReference type="Proteomes" id="UP000053424">
    <property type="component" value="Unassembled WGS sequence"/>
</dbReference>
<evidence type="ECO:0000313" key="3">
    <source>
        <dbReference type="Proteomes" id="UP000053424"/>
    </source>
</evidence>
<dbReference type="EMBL" id="KN831781">
    <property type="protein sequence ID" value="KIM40882.1"/>
    <property type="molecule type" value="Genomic_DNA"/>
</dbReference>
<dbReference type="HOGENOM" id="CLU_3106593_0_0_1"/>
<keyword evidence="3" id="KW-1185">Reference proteome</keyword>
<proteinExistence type="predicted"/>
<accession>A0A0C2YII5</accession>
<evidence type="ECO:0000256" key="1">
    <source>
        <dbReference type="SAM" id="MobiDB-lite"/>
    </source>
</evidence>
<gene>
    <name evidence="2" type="ORF">M413DRAFT_445658</name>
</gene>
<organism evidence="2 3">
    <name type="scientific">Hebeloma cylindrosporum</name>
    <dbReference type="NCBI Taxonomy" id="76867"/>
    <lineage>
        <taxon>Eukaryota</taxon>
        <taxon>Fungi</taxon>
        <taxon>Dikarya</taxon>
        <taxon>Basidiomycota</taxon>
        <taxon>Agaricomycotina</taxon>
        <taxon>Agaricomycetes</taxon>
        <taxon>Agaricomycetidae</taxon>
        <taxon>Agaricales</taxon>
        <taxon>Agaricineae</taxon>
        <taxon>Hymenogastraceae</taxon>
        <taxon>Hebeloma</taxon>
    </lineage>
</organism>